<dbReference type="Gene3D" id="2.40.30.110">
    <property type="entry name" value="Aminomethyltransferase beta-barrel domains"/>
    <property type="match status" value="1"/>
</dbReference>
<protein>
    <submittedName>
        <fullName evidence="7">Glycine cleavage T-protein (Aminomethyl transferase)</fullName>
    </submittedName>
</protein>
<dbReference type="InterPro" id="IPR032503">
    <property type="entry name" value="FAO_M"/>
</dbReference>
<dbReference type="Proteomes" id="UP000182888">
    <property type="component" value="Unassembled WGS sequence"/>
</dbReference>
<dbReference type="Gene3D" id="3.30.1360.120">
    <property type="entry name" value="Probable tRNA modification gtpase trme, domain 1"/>
    <property type="match status" value="1"/>
</dbReference>
<evidence type="ECO:0000259" key="5">
    <source>
        <dbReference type="Pfam" id="PF08669"/>
    </source>
</evidence>
<evidence type="ECO:0000256" key="2">
    <source>
        <dbReference type="ARBA" id="ARBA00023002"/>
    </source>
</evidence>
<dbReference type="AlphaFoldDB" id="A0A0K2VTJ7"/>
<keyword evidence="7" id="KW-0808">Transferase</keyword>
<proteinExistence type="inferred from homology"/>
<dbReference type="InterPro" id="IPR027266">
    <property type="entry name" value="TrmE/GcvT-like"/>
</dbReference>
<evidence type="ECO:0000313" key="8">
    <source>
        <dbReference type="Proteomes" id="UP000182888"/>
    </source>
</evidence>
<feature type="domain" description="FAD dependent oxidoreductase central" evidence="6">
    <location>
        <begin position="374"/>
        <end position="428"/>
    </location>
</feature>
<feature type="domain" description="GCVT N-terminal" evidence="4">
    <location>
        <begin position="430"/>
        <end position="707"/>
    </location>
</feature>
<reference evidence="8" key="1">
    <citation type="submission" date="2014-08" db="EMBL/GenBank/DDBJ databases">
        <authorList>
            <person name="Edwards T."/>
        </authorList>
    </citation>
    <scope>NUCLEOTIDE SEQUENCE [LARGE SCALE GENOMIC DNA]</scope>
</reference>
<dbReference type="InterPro" id="IPR036188">
    <property type="entry name" value="FAD/NAD-bd_sf"/>
</dbReference>
<dbReference type="GO" id="GO:0016491">
    <property type="term" value="F:oxidoreductase activity"/>
    <property type="evidence" value="ECO:0007669"/>
    <property type="project" value="UniProtKB-KW"/>
</dbReference>
<dbReference type="PANTHER" id="PTHR43757">
    <property type="entry name" value="AMINOMETHYLTRANSFERASE"/>
    <property type="match status" value="1"/>
</dbReference>
<dbReference type="EMBL" id="CCND01000010">
    <property type="protein sequence ID" value="CDX53626.1"/>
    <property type="molecule type" value="Genomic_DNA"/>
</dbReference>
<dbReference type="InterPro" id="IPR006076">
    <property type="entry name" value="FAD-dep_OxRdtase"/>
</dbReference>
<dbReference type="SUPFAM" id="SSF101790">
    <property type="entry name" value="Aminomethyltransferase beta-barrel domain"/>
    <property type="match status" value="1"/>
</dbReference>
<comment type="similarity">
    <text evidence="1">Belongs to the GcvT family.</text>
</comment>
<dbReference type="Pfam" id="PF01266">
    <property type="entry name" value="DAO"/>
    <property type="match status" value="1"/>
</dbReference>
<dbReference type="Pfam" id="PF01571">
    <property type="entry name" value="GCV_T"/>
    <property type="match status" value="1"/>
</dbReference>
<organism evidence="7 8">
    <name type="scientific">Mesorhizobium plurifarium</name>
    <dbReference type="NCBI Taxonomy" id="69974"/>
    <lineage>
        <taxon>Bacteria</taxon>
        <taxon>Pseudomonadati</taxon>
        <taxon>Pseudomonadota</taxon>
        <taxon>Alphaproteobacteria</taxon>
        <taxon>Hyphomicrobiales</taxon>
        <taxon>Phyllobacteriaceae</taxon>
        <taxon>Mesorhizobium</taxon>
    </lineage>
</organism>
<dbReference type="Pfam" id="PF16350">
    <property type="entry name" value="FAO_M"/>
    <property type="match status" value="1"/>
</dbReference>
<sequence length="820" mass="90232">MNESSMSTLPEEVQVVIIGGGIGGASIAYHLAKRGVSDILLLERDKLTCGTTWHAAGLVGTLWPTKNMTQLGAYSHRLYQELEAETGQATGYKRNGSISLAQTEARLEELTRTAEMARVFGVEVEVVGPKTLGELYPGIVTSDLVGGLHLPKDGQTNPIDVTMALAKGARMNGATVREGVTVTKILTDGDKVTGVETSQGTVRAWKVVLTGGMWSRDLAKQVGVVLPLFACEHYYVVSEPIPGLPSKLPIMRDLDHGVYFKEDAGKLLIGFFEDNANPLPMSKVPADFSFGELPSDFEHFEKYLERAMTRYPELEKIGIATFFNGPESFTTDNQHLMGEAPLLKNFFVACGFNSRGIGGAGGIGKVMAEWIDLGYPPMDVWESDCRRAMPFQGDETYLENRVAEALERSYAMHWPYYQYRSSRGIRKSPFYDRLVEIGAVHGEVAGWERPNWYAPKSAKPEYEYSYGRQNWFGYSAEEHRSVRENVGFYDLTSLAKFKVTGSDAEHLLQRLCCADVAVPAGKLVYTQWLNERGGIEADLTVVKLDDDKFMITTACVSHTKDWSWLISHVEEGSDVKIEDVTEAFGVIALQGPNARAVLQSMTAEDLSSESFAFGTGRWMNAGGVKLWAQRISYVGELGWEIYIPAADALTFLDALLETGKGFGLRPVGMHAVDALRLEKGFRHWGHDIVYEDNLIDACLAFTAKPNKNVPFIGRDAFLEQKAAGIGKKRMVSFLLESPEPLLFHNEPILMNGKPVGYLTSGNYAHHLGAAIGMGYVGADEPVTAEFLAGGKFAIQVNGRAQPAKVSLKPFYDAAAERMRA</sequence>
<feature type="domain" description="Aminomethyltransferase C-terminal" evidence="5">
    <location>
        <begin position="728"/>
        <end position="812"/>
    </location>
</feature>
<dbReference type="Gene3D" id="3.30.70.1400">
    <property type="entry name" value="Aminomethyltransferase beta-barrel domains"/>
    <property type="match status" value="1"/>
</dbReference>
<accession>A0A0K2VTJ7</accession>
<name>A0A0K2VTJ7_MESPL</name>
<dbReference type="SUPFAM" id="SSF103025">
    <property type="entry name" value="Folate-binding domain"/>
    <property type="match status" value="1"/>
</dbReference>
<dbReference type="Pfam" id="PF08669">
    <property type="entry name" value="GCV_T_C"/>
    <property type="match status" value="1"/>
</dbReference>
<dbReference type="SUPFAM" id="SSF54373">
    <property type="entry name" value="FAD-linked reductases, C-terminal domain"/>
    <property type="match status" value="1"/>
</dbReference>
<dbReference type="GO" id="GO:0016740">
    <property type="term" value="F:transferase activity"/>
    <property type="evidence" value="ECO:0007669"/>
    <property type="project" value="UniProtKB-KW"/>
</dbReference>
<evidence type="ECO:0000256" key="1">
    <source>
        <dbReference type="ARBA" id="ARBA00008609"/>
    </source>
</evidence>
<dbReference type="PANTHER" id="PTHR43757:SF2">
    <property type="entry name" value="AMINOMETHYLTRANSFERASE, MITOCHONDRIAL"/>
    <property type="match status" value="1"/>
</dbReference>
<evidence type="ECO:0000259" key="4">
    <source>
        <dbReference type="Pfam" id="PF01571"/>
    </source>
</evidence>
<feature type="domain" description="FAD dependent oxidoreductase" evidence="3">
    <location>
        <begin position="15"/>
        <end position="370"/>
    </location>
</feature>
<dbReference type="InterPro" id="IPR013977">
    <property type="entry name" value="GcvT_C"/>
</dbReference>
<dbReference type="InterPro" id="IPR029043">
    <property type="entry name" value="GcvT/YgfZ_C"/>
</dbReference>
<dbReference type="SUPFAM" id="SSF51905">
    <property type="entry name" value="FAD/NAD(P)-binding domain"/>
    <property type="match status" value="1"/>
</dbReference>
<keyword evidence="2" id="KW-0560">Oxidoreductase</keyword>
<evidence type="ECO:0000259" key="3">
    <source>
        <dbReference type="Pfam" id="PF01266"/>
    </source>
</evidence>
<dbReference type="InterPro" id="IPR006222">
    <property type="entry name" value="GCVT_N"/>
</dbReference>
<dbReference type="InterPro" id="IPR028896">
    <property type="entry name" value="GcvT/YgfZ/DmdA"/>
</dbReference>
<gene>
    <name evidence="7" type="ORF">MPL1032_180074</name>
</gene>
<dbReference type="Gene3D" id="3.30.9.10">
    <property type="entry name" value="D-Amino Acid Oxidase, subunit A, domain 2"/>
    <property type="match status" value="1"/>
</dbReference>
<evidence type="ECO:0000313" key="7">
    <source>
        <dbReference type="EMBL" id="CDX53626.1"/>
    </source>
</evidence>
<evidence type="ECO:0000259" key="6">
    <source>
        <dbReference type="Pfam" id="PF16350"/>
    </source>
</evidence>
<dbReference type="Gene3D" id="3.50.50.60">
    <property type="entry name" value="FAD/NAD(P)-binding domain"/>
    <property type="match status" value="1"/>
</dbReference>